<feature type="transmembrane region" description="Helical" evidence="2">
    <location>
        <begin position="216"/>
        <end position="239"/>
    </location>
</feature>
<dbReference type="GO" id="GO:0022857">
    <property type="term" value="F:transmembrane transporter activity"/>
    <property type="evidence" value="ECO:0007669"/>
    <property type="project" value="InterPro"/>
</dbReference>
<feature type="transmembrane region" description="Helical" evidence="2">
    <location>
        <begin position="103"/>
        <end position="123"/>
    </location>
</feature>
<evidence type="ECO:0000256" key="1">
    <source>
        <dbReference type="ARBA" id="ARBA00004141"/>
    </source>
</evidence>
<keyword evidence="2" id="KW-0472">Membrane</keyword>
<dbReference type="PANTHER" id="PTHR11360">
    <property type="entry name" value="MONOCARBOXYLATE TRANSPORTER"/>
    <property type="match status" value="1"/>
</dbReference>
<dbReference type="EMBL" id="GG666611">
    <property type="protein sequence ID" value="EEN49556.1"/>
    <property type="molecule type" value="Genomic_DNA"/>
</dbReference>
<dbReference type="InterPro" id="IPR020846">
    <property type="entry name" value="MFS_dom"/>
</dbReference>
<keyword evidence="2" id="KW-1133">Transmembrane helix</keyword>
<dbReference type="InParanoid" id="C3ZD45"/>
<proteinExistence type="predicted"/>
<gene>
    <name evidence="4" type="ORF">BRAFLDRAFT_88520</name>
</gene>
<keyword evidence="2" id="KW-0812">Transmembrane</keyword>
<dbReference type="Gene3D" id="1.20.1250.20">
    <property type="entry name" value="MFS general substrate transporter like domains"/>
    <property type="match status" value="1"/>
</dbReference>
<dbReference type="PROSITE" id="PS50850">
    <property type="entry name" value="MFS"/>
    <property type="match status" value="1"/>
</dbReference>
<dbReference type="InterPro" id="IPR036259">
    <property type="entry name" value="MFS_trans_sf"/>
</dbReference>
<dbReference type="InterPro" id="IPR050327">
    <property type="entry name" value="Proton-linked_MCT"/>
</dbReference>
<dbReference type="PANTHER" id="PTHR11360:SF316">
    <property type="entry name" value="MONOCARBOXYLATE TRANSPORTER 12-LIKE"/>
    <property type="match status" value="1"/>
</dbReference>
<accession>C3ZD45</accession>
<feature type="transmembrane region" description="Helical" evidence="2">
    <location>
        <begin position="279"/>
        <end position="300"/>
    </location>
</feature>
<feature type="transmembrane region" description="Helical" evidence="2">
    <location>
        <begin position="76"/>
        <end position="97"/>
    </location>
</feature>
<protein>
    <recommendedName>
        <fullName evidence="3">Major facilitator superfamily (MFS) profile domain-containing protein</fullName>
    </recommendedName>
</protein>
<feature type="transmembrane region" description="Helical" evidence="2">
    <location>
        <begin position="183"/>
        <end position="204"/>
    </location>
</feature>
<sequence length="381" mass="41969">MRQMLKVVDVGRGQVAKTEIPEKQSCRFLKKRAAWNGISDEMFRRRVTGFGFSLAFLPTMTMVGRYFDKRRTLANALAWLGACTGNFAFPPFFQFLIDCYGWRGALVVISGIALNCCVCGALLKPIRHPADDTTVRSTYHQGETITGDNVYRPEKDVTYTTALPKAYGRSKMSGFSLLRKRQFVLYLFSFAFLYFGYYVPFVHLVPRAVYLGAGEYQAAFLISILSVGDIIGRVVIGMVPEFPKYGKLHKYVMTASMLGVCSLLCPLAVTYTAMLVHSVVYGFVNGLIIPLTFAVAADLVGTERLASAIGLLMMAEGISASAGPPVAASLLYKPAKQLQTPHCSTQQGPGTSLVIAGLWSGMQPYFETTWLPQIQKWAICS</sequence>
<evidence type="ECO:0000259" key="3">
    <source>
        <dbReference type="PROSITE" id="PS50850"/>
    </source>
</evidence>
<dbReference type="AlphaFoldDB" id="C3ZD45"/>
<comment type="subcellular location">
    <subcellularLocation>
        <location evidence="1">Membrane</location>
        <topology evidence="1">Multi-pass membrane protein</topology>
    </subcellularLocation>
</comment>
<feature type="transmembrane region" description="Helical" evidence="2">
    <location>
        <begin position="251"/>
        <end position="273"/>
    </location>
</feature>
<evidence type="ECO:0000256" key="2">
    <source>
        <dbReference type="SAM" id="Phobius"/>
    </source>
</evidence>
<organism>
    <name type="scientific">Branchiostoma floridae</name>
    <name type="common">Florida lancelet</name>
    <name type="synonym">Amphioxus</name>
    <dbReference type="NCBI Taxonomy" id="7739"/>
    <lineage>
        <taxon>Eukaryota</taxon>
        <taxon>Metazoa</taxon>
        <taxon>Chordata</taxon>
        <taxon>Cephalochordata</taxon>
        <taxon>Leptocardii</taxon>
        <taxon>Amphioxiformes</taxon>
        <taxon>Branchiostomatidae</taxon>
        <taxon>Branchiostoma</taxon>
    </lineage>
</organism>
<name>C3ZD45_BRAFL</name>
<dbReference type="eggNOG" id="KOG2504">
    <property type="taxonomic scope" value="Eukaryota"/>
</dbReference>
<dbReference type="GO" id="GO:0016020">
    <property type="term" value="C:membrane"/>
    <property type="evidence" value="ECO:0007669"/>
    <property type="project" value="UniProtKB-SubCell"/>
</dbReference>
<feature type="domain" description="Major facilitator superfamily (MFS) profile" evidence="3">
    <location>
        <begin position="177"/>
        <end position="381"/>
    </location>
</feature>
<evidence type="ECO:0000313" key="4">
    <source>
        <dbReference type="EMBL" id="EEN49556.1"/>
    </source>
</evidence>
<dbReference type="InterPro" id="IPR011701">
    <property type="entry name" value="MFS"/>
</dbReference>
<dbReference type="SUPFAM" id="SSF103473">
    <property type="entry name" value="MFS general substrate transporter"/>
    <property type="match status" value="1"/>
</dbReference>
<reference evidence="4" key="1">
    <citation type="journal article" date="2008" name="Nature">
        <title>The amphioxus genome and the evolution of the chordate karyotype.</title>
        <authorList>
            <consortium name="US DOE Joint Genome Institute (JGI-PGF)"/>
            <person name="Putnam N.H."/>
            <person name="Butts T."/>
            <person name="Ferrier D.E.K."/>
            <person name="Furlong R.F."/>
            <person name="Hellsten U."/>
            <person name="Kawashima T."/>
            <person name="Robinson-Rechavi M."/>
            <person name="Shoguchi E."/>
            <person name="Terry A."/>
            <person name="Yu J.-K."/>
            <person name="Benito-Gutierrez E.L."/>
            <person name="Dubchak I."/>
            <person name="Garcia-Fernandez J."/>
            <person name="Gibson-Brown J.J."/>
            <person name="Grigoriev I.V."/>
            <person name="Horton A.C."/>
            <person name="de Jong P.J."/>
            <person name="Jurka J."/>
            <person name="Kapitonov V.V."/>
            <person name="Kohara Y."/>
            <person name="Kuroki Y."/>
            <person name="Lindquist E."/>
            <person name="Lucas S."/>
            <person name="Osoegawa K."/>
            <person name="Pennacchio L.A."/>
            <person name="Salamov A.A."/>
            <person name="Satou Y."/>
            <person name="Sauka-Spengler T."/>
            <person name="Schmutz J."/>
            <person name="Shin-I T."/>
            <person name="Toyoda A."/>
            <person name="Bronner-Fraser M."/>
            <person name="Fujiyama A."/>
            <person name="Holland L.Z."/>
            <person name="Holland P.W.H."/>
            <person name="Satoh N."/>
            <person name="Rokhsar D.S."/>
        </authorList>
    </citation>
    <scope>NUCLEOTIDE SEQUENCE [LARGE SCALE GENOMIC DNA]</scope>
    <source>
        <strain evidence="4">S238N-H82</strain>
        <tissue evidence="4">Testes</tissue>
    </source>
</reference>
<dbReference type="Pfam" id="PF07690">
    <property type="entry name" value="MFS_1"/>
    <property type="match status" value="1"/>
</dbReference>